<sequence>MNNAGRYIRVLNELLDGRIYAFPVNNHDGLSIADLSKVFPAITGLTHHDANADVWKCVFDVDADGNLLPANGDTWHYASLYVPVITA</sequence>
<gene>
    <name evidence="1" type="ORF">UXM345_LOCUS17139</name>
</gene>
<evidence type="ECO:0000313" key="2">
    <source>
        <dbReference type="Proteomes" id="UP000663842"/>
    </source>
</evidence>
<protein>
    <submittedName>
        <fullName evidence="1">Uncharacterized protein</fullName>
    </submittedName>
</protein>
<name>A0A819Q0F4_9BILA</name>
<comment type="caution">
    <text evidence="1">The sequence shown here is derived from an EMBL/GenBank/DDBJ whole genome shotgun (WGS) entry which is preliminary data.</text>
</comment>
<dbReference type="AlphaFoldDB" id="A0A819Q0F4"/>
<proteinExistence type="predicted"/>
<dbReference type="EMBL" id="CAJOBF010002197">
    <property type="protein sequence ID" value="CAF4017179.1"/>
    <property type="molecule type" value="Genomic_DNA"/>
</dbReference>
<organism evidence="1 2">
    <name type="scientific">Rotaria magnacalcarata</name>
    <dbReference type="NCBI Taxonomy" id="392030"/>
    <lineage>
        <taxon>Eukaryota</taxon>
        <taxon>Metazoa</taxon>
        <taxon>Spiralia</taxon>
        <taxon>Gnathifera</taxon>
        <taxon>Rotifera</taxon>
        <taxon>Eurotatoria</taxon>
        <taxon>Bdelloidea</taxon>
        <taxon>Philodinida</taxon>
        <taxon>Philodinidae</taxon>
        <taxon>Rotaria</taxon>
    </lineage>
</organism>
<feature type="non-terminal residue" evidence="1">
    <location>
        <position position="1"/>
    </location>
</feature>
<dbReference type="Proteomes" id="UP000663842">
    <property type="component" value="Unassembled WGS sequence"/>
</dbReference>
<reference evidence="1" key="1">
    <citation type="submission" date="2021-02" db="EMBL/GenBank/DDBJ databases">
        <authorList>
            <person name="Nowell W R."/>
        </authorList>
    </citation>
    <scope>NUCLEOTIDE SEQUENCE</scope>
</reference>
<accession>A0A819Q0F4</accession>
<evidence type="ECO:0000313" key="1">
    <source>
        <dbReference type="EMBL" id="CAF4017179.1"/>
    </source>
</evidence>